<keyword evidence="1" id="KW-1133">Transmembrane helix</keyword>
<evidence type="ECO:0000313" key="2">
    <source>
        <dbReference type="EMBL" id="BBH52245.1"/>
    </source>
</evidence>
<evidence type="ECO:0000256" key="1">
    <source>
        <dbReference type="SAM" id="Phobius"/>
    </source>
</evidence>
<dbReference type="AlphaFoldDB" id="A0A4P2VSI3"/>
<keyword evidence="1" id="KW-0812">Transmembrane</keyword>
<keyword evidence="3" id="KW-1185">Reference proteome</keyword>
<name>A0A4P2VSI3_FLUSA</name>
<feature type="transmembrane region" description="Helical" evidence="1">
    <location>
        <begin position="69"/>
        <end position="93"/>
    </location>
</feature>
<dbReference type="Proteomes" id="UP000291236">
    <property type="component" value="Chromosome"/>
</dbReference>
<feature type="transmembrane region" description="Helical" evidence="1">
    <location>
        <begin position="12"/>
        <end position="31"/>
    </location>
</feature>
<dbReference type="OrthoDB" id="7618855at2"/>
<proteinExistence type="predicted"/>
<sequence length="168" mass="20001">MYTTEKIERICKIIFVAMFSFYISIVALNNITDYNSNYEFVKHVMLMDTTFKNNELLWRSISFSQIHRISYIFLIAYEIVTAILGWVGTFYMIKNYRECSNYFHTSKRCAIISLMLNLVMWFFAFNTIGGEWFLMWQSQQWNGVGVARPMFVAIAIVFLYITRKDDEI</sequence>
<organism evidence="2 3">
    <name type="scientific">Fluviispira sanaruensis</name>
    <dbReference type="NCBI Taxonomy" id="2493639"/>
    <lineage>
        <taxon>Bacteria</taxon>
        <taxon>Pseudomonadati</taxon>
        <taxon>Bdellovibrionota</taxon>
        <taxon>Oligoflexia</taxon>
        <taxon>Silvanigrellales</taxon>
        <taxon>Silvanigrellaceae</taxon>
        <taxon>Fluviispira</taxon>
    </lineage>
</organism>
<dbReference type="RefSeq" id="WP_130606536.1">
    <property type="nucleotide sequence ID" value="NZ_AP019368.1"/>
</dbReference>
<reference evidence="2 3" key="1">
    <citation type="submission" date="2018-12" db="EMBL/GenBank/DDBJ databases">
        <title>Rubrispira sanarue gen. nov., sp., nov., a member of the order Silvanigrellales, isolated from a brackish lake in Hamamatsu Japan.</title>
        <authorList>
            <person name="Maejima Y."/>
            <person name="Iino T."/>
            <person name="Muraguchi Y."/>
            <person name="Fukuda K."/>
            <person name="Nojiri H."/>
            <person name="Ohkuma M."/>
            <person name="Moriuchi R."/>
            <person name="Dohra H."/>
            <person name="Kimbara K."/>
            <person name="Shintani M."/>
        </authorList>
    </citation>
    <scope>NUCLEOTIDE SEQUENCE [LARGE SCALE GENOMIC DNA]</scope>
    <source>
        <strain evidence="2 3">RF1110005</strain>
    </source>
</reference>
<dbReference type="EMBL" id="AP019368">
    <property type="protein sequence ID" value="BBH52245.1"/>
    <property type="molecule type" value="Genomic_DNA"/>
</dbReference>
<protein>
    <submittedName>
        <fullName evidence="2">DUF2165 domain-containing protein</fullName>
    </submittedName>
</protein>
<dbReference type="Pfam" id="PF09933">
    <property type="entry name" value="DUF2165"/>
    <property type="match status" value="1"/>
</dbReference>
<dbReference type="KEGG" id="sbf:JCM31447_06850"/>
<feature type="transmembrane region" description="Helical" evidence="1">
    <location>
        <begin position="114"/>
        <end position="135"/>
    </location>
</feature>
<dbReference type="InterPro" id="IPR018681">
    <property type="entry name" value="DUF2165_transmembrane"/>
</dbReference>
<accession>A0A4P2VSI3</accession>
<gene>
    <name evidence="2" type="ORF">JCM31447_06850</name>
</gene>
<feature type="transmembrane region" description="Helical" evidence="1">
    <location>
        <begin position="141"/>
        <end position="161"/>
    </location>
</feature>
<evidence type="ECO:0000313" key="3">
    <source>
        <dbReference type="Proteomes" id="UP000291236"/>
    </source>
</evidence>
<keyword evidence="1" id="KW-0472">Membrane</keyword>